<reference evidence="2" key="1">
    <citation type="journal article" date="2019" name="Int. J. Syst. Evol. Microbiol.">
        <title>The Global Catalogue of Microorganisms (GCM) 10K type strain sequencing project: providing services to taxonomists for standard genome sequencing and annotation.</title>
        <authorList>
            <consortium name="The Broad Institute Genomics Platform"/>
            <consortium name="The Broad Institute Genome Sequencing Center for Infectious Disease"/>
            <person name="Wu L."/>
            <person name="Ma J."/>
        </authorList>
    </citation>
    <scope>NUCLEOTIDE SEQUENCE [LARGE SCALE GENOMIC DNA]</scope>
    <source>
        <strain evidence="2">JCM 32148</strain>
    </source>
</reference>
<evidence type="ECO:0000313" key="1">
    <source>
        <dbReference type="EMBL" id="MFD0783354.1"/>
    </source>
</evidence>
<accession>A0ABW2ZY60</accession>
<name>A0ABW2ZY60_9ACTN</name>
<keyword evidence="2" id="KW-1185">Reference proteome</keyword>
<protein>
    <submittedName>
        <fullName evidence="1">Uncharacterized protein</fullName>
    </submittedName>
</protein>
<sequence length="216" mass="23892">MPVLESWNAADHPDQRRLRAYLDEVIRLVGADALPPGEPLALELVVGLPATIAPDRGGRDLDNYLFPVVRRIGAGRVAAVFGRKLQQPESTIAVGVAARQADLPGPPQLRIRTTTSTQSPAWKHAIHEACRRVSSEPLPSGPIALYIRFGVSSRRNWSALWKPAIDALGPLLGAPDPKHPFRANDDRIVELELHRDVDDLLADDVVIDFWWRRLVP</sequence>
<organism evidence="1 2">
    <name type="scientific">Micromonospora azadirachtae</name>
    <dbReference type="NCBI Taxonomy" id="1970735"/>
    <lineage>
        <taxon>Bacteria</taxon>
        <taxon>Bacillati</taxon>
        <taxon>Actinomycetota</taxon>
        <taxon>Actinomycetes</taxon>
        <taxon>Micromonosporales</taxon>
        <taxon>Micromonosporaceae</taxon>
        <taxon>Micromonospora</taxon>
    </lineage>
</organism>
<dbReference type="EMBL" id="JBHTHM010000130">
    <property type="protein sequence ID" value="MFD0783354.1"/>
    <property type="molecule type" value="Genomic_DNA"/>
</dbReference>
<dbReference type="Proteomes" id="UP001597053">
    <property type="component" value="Unassembled WGS sequence"/>
</dbReference>
<proteinExistence type="predicted"/>
<comment type="caution">
    <text evidence="1">The sequence shown here is derived from an EMBL/GenBank/DDBJ whole genome shotgun (WGS) entry which is preliminary data.</text>
</comment>
<gene>
    <name evidence="1" type="ORF">ACFQZ8_05380</name>
</gene>
<evidence type="ECO:0000313" key="2">
    <source>
        <dbReference type="Proteomes" id="UP001597053"/>
    </source>
</evidence>